<evidence type="ECO:0000313" key="2">
    <source>
        <dbReference type="EMBL" id="KOX76858.1"/>
    </source>
</evidence>
<accession>A0A0N0U6H8</accession>
<reference evidence="2 3" key="1">
    <citation type="submission" date="2015-07" db="EMBL/GenBank/DDBJ databases">
        <title>The genome of Melipona quadrifasciata.</title>
        <authorList>
            <person name="Pan H."/>
            <person name="Kapheim K."/>
        </authorList>
    </citation>
    <scope>NUCLEOTIDE SEQUENCE [LARGE SCALE GENOMIC DNA]</scope>
    <source>
        <strain evidence="2">0111107301</strain>
        <tissue evidence="2">Whole body</tissue>
    </source>
</reference>
<evidence type="ECO:0000256" key="1">
    <source>
        <dbReference type="SAM" id="MobiDB-lite"/>
    </source>
</evidence>
<name>A0A0N0U6H8_9HYME</name>
<feature type="compositionally biased region" description="Basic and acidic residues" evidence="1">
    <location>
        <begin position="164"/>
        <end position="177"/>
    </location>
</feature>
<evidence type="ECO:0000313" key="3">
    <source>
        <dbReference type="Proteomes" id="UP000053105"/>
    </source>
</evidence>
<organism evidence="2 3">
    <name type="scientific">Melipona quadrifasciata</name>
    <dbReference type="NCBI Taxonomy" id="166423"/>
    <lineage>
        <taxon>Eukaryota</taxon>
        <taxon>Metazoa</taxon>
        <taxon>Ecdysozoa</taxon>
        <taxon>Arthropoda</taxon>
        <taxon>Hexapoda</taxon>
        <taxon>Insecta</taxon>
        <taxon>Pterygota</taxon>
        <taxon>Neoptera</taxon>
        <taxon>Endopterygota</taxon>
        <taxon>Hymenoptera</taxon>
        <taxon>Apocrita</taxon>
        <taxon>Aculeata</taxon>
        <taxon>Apoidea</taxon>
        <taxon>Anthophila</taxon>
        <taxon>Apidae</taxon>
        <taxon>Melipona</taxon>
    </lineage>
</organism>
<gene>
    <name evidence="2" type="ORF">WN51_11276</name>
</gene>
<dbReference type="EMBL" id="KQ435739">
    <property type="protein sequence ID" value="KOX76858.1"/>
    <property type="molecule type" value="Genomic_DNA"/>
</dbReference>
<dbReference type="OrthoDB" id="10658348at2759"/>
<feature type="region of interest" description="Disordered" evidence="1">
    <location>
        <begin position="152"/>
        <end position="182"/>
    </location>
</feature>
<dbReference type="Proteomes" id="UP000053105">
    <property type="component" value="Unassembled WGS sequence"/>
</dbReference>
<dbReference type="AlphaFoldDB" id="A0A0N0U6H8"/>
<protein>
    <submittedName>
        <fullName evidence="2">Uncharacterized protein</fullName>
    </submittedName>
</protein>
<keyword evidence="3" id="KW-1185">Reference proteome</keyword>
<sequence>MDTNWLRNELIRIVREAKRTVAAGPREYSQKFCAGLLRNLSQGRTSGPRILINLEEMPSSGSRVLARCVPHAILITGHVVDEGDQLPMTCRSPAANLTRIFSAGSKSFQTFGEQQLPNRRKLSKKLAHPAILAIPSPLLGDVARARNPEFVRTQANGSEEGNGEIEKEKEKEGHAEQEAPLGTSLITWRDAPLGARRVLQSLVEELFYEEVSGIYFNFVFGEILETPTE</sequence>
<proteinExistence type="predicted"/>